<dbReference type="GO" id="GO:0008408">
    <property type="term" value="F:3'-5' exonuclease activity"/>
    <property type="evidence" value="ECO:0007669"/>
    <property type="project" value="InterPro"/>
</dbReference>
<evidence type="ECO:0000256" key="7">
    <source>
        <dbReference type="RuleBase" id="RU363069"/>
    </source>
</evidence>
<dbReference type="CDD" id="cd00840">
    <property type="entry name" value="MPP_Mre11_N"/>
    <property type="match status" value="1"/>
</dbReference>
<keyword evidence="5 7" id="KW-0378">Hydrolase</keyword>
<protein>
    <recommendedName>
        <fullName evidence="3 7">Nuclease SbcCD subunit D</fullName>
    </recommendedName>
</protein>
<dbReference type="Pfam" id="PF12320">
    <property type="entry name" value="SbcD_C"/>
    <property type="match status" value="1"/>
</dbReference>
<dbReference type="InterPro" id="IPR026843">
    <property type="entry name" value="SbcD_C"/>
</dbReference>
<keyword evidence="4 7" id="KW-0540">Nuclease</keyword>
<sequence length="450" mass="50536">MHFILTLFHYSMSSAIMHTIPPKPQTALRILHTSDWHIGKRLFNHSRYDEFEAFLDWLHIAIDTHDINALIVAGDIFDTVTPSNKAQELYYEFLAKVAKSCCQHVIITAGNHDSPTFLDAPKVILKTLNVWVIGQATTDINDEILLLKDKSQDGLDIVRAIILAVPYLRDKDVRVGSSFEMTGQRDHETAQGIAKHYQNLSNHALILQDEYQANPNQPPIPIIATGHLFCAGASISSDDDGMRKESFVGTLGQLPASIFADEINYVALGHIHAPQKVAGQDRIRYCGSPIAMGFGEIGKDKQVLIVDFDPATANIPHIHTLSVPIFTKMVRLQGDTDTIRRALNPLIAENQTIYAEIVYDGQTLGPNFAKDIKAFLANTKVLPLNIQNNTQRRHILQSTYHGENLKQLTTMDVFDRLLDRQVVTDEEKNELKTAYQHIIQTIYEQDVKAE</sequence>
<dbReference type="PANTHER" id="PTHR30337:SF0">
    <property type="entry name" value="NUCLEASE SBCCD SUBUNIT D"/>
    <property type="match status" value="1"/>
</dbReference>
<evidence type="ECO:0000313" key="11">
    <source>
        <dbReference type="Proteomes" id="UP000092671"/>
    </source>
</evidence>
<dbReference type="PANTHER" id="PTHR30337">
    <property type="entry name" value="COMPONENT OF ATP-DEPENDENT DSDNA EXONUCLEASE"/>
    <property type="match status" value="1"/>
</dbReference>
<dbReference type="InterPro" id="IPR041796">
    <property type="entry name" value="Mre11_N"/>
</dbReference>
<comment type="subunit">
    <text evidence="2 7">Heterodimer of SbcC and SbcD.</text>
</comment>
<dbReference type="Gene3D" id="3.60.21.10">
    <property type="match status" value="1"/>
</dbReference>
<accession>A0A1B8PMZ4</accession>
<keyword evidence="7" id="KW-0233">DNA recombination</keyword>
<dbReference type="NCBIfam" id="TIGR00619">
    <property type="entry name" value="sbcd"/>
    <property type="match status" value="1"/>
</dbReference>
<evidence type="ECO:0000256" key="1">
    <source>
        <dbReference type="ARBA" id="ARBA00010555"/>
    </source>
</evidence>
<evidence type="ECO:0000256" key="2">
    <source>
        <dbReference type="ARBA" id="ARBA00011322"/>
    </source>
</evidence>
<feature type="domain" description="Calcineurin-like phosphoesterase" evidence="8">
    <location>
        <begin position="28"/>
        <end position="274"/>
    </location>
</feature>
<proteinExistence type="inferred from homology"/>
<comment type="similarity">
    <text evidence="1 7">Belongs to the SbcD family.</text>
</comment>
<keyword evidence="6 7" id="KW-0269">Exonuclease</keyword>
<dbReference type="AlphaFoldDB" id="A0A1B8PMZ4"/>
<dbReference type="GO" id="GO:0006260">
    <property type="term" value="P:DNA replication"/>
    <property type="evidence" value="ECO:0007669"/>
    <property type="project" value="UniProtKB-KW"/>
</dbReference>
<dbReference type="InterPro" id="IPR004843">
    <property type="entry name" value="Calcineurin-like_PHP"/>
</dbReference>
<evidence type="ECO:0000259" key="8">
    <source>
        <dbReference type="Pfam" id="PF00149"/>
    </source>
</evidence>
<dbReference type="GO" id="GO:0006310">
    <property type="term" value="P:DNA recombination"/>
    <property type="evidence" value="ECO:0007669"/>
    <property type="project" value="UniProtKB-KW"/>
</dbReference>
<evidence type="ECO:0000256" key="5">
    <source>
        <dbReference type="ARBA" id="ARBA00022801"/>
    </source>
</evidence>
<gene>
    <name evidence="7" type="primary">sbcD</name>
    <name evidence="10" type="ORF">A9Z60_01775</name>
</gene>
<comment type="caution">
    <text evidence="10">The sequence shown here is derived from an EMBL/GenBank/DDBJ whole genome shotgun (WGS) entry which is preliminary data.</text>
</comment>
<evidence type="ECO:0000256" key="4">
    <source>
        <dbReference type="ARBA" id="ARBA00022722"/>
    </source>
</evidence>
<dbReference type="Pfam" id="PF00149">
    <property type="entry name" value="Metallophos"/>
    <property type="match status" value="1"/>
</dbReference>
<feature type="domain" description="Nuclease SbcCD subunit D C-terminal" evidence="9">
    <location>
        <begin position="326"/>
        <end position="421"/>
    </location>
</feature>
<dbReference type="SUPFAM" id="SSF56300">
    <property type="entry name" value="Metallo-dependent phosphatases"/>
    <property type="match status" value="1"/>
</dbReference>
<dbReference type="InterPro" id="IPR004593">
    <property type="entry name" value="SbcD"/>
</dbReference>
<keyword evidence="7" id="KW-0235">DNA replication</keyword>
<dbReference type="InterPro" id="IPR050535">
    <property type="entry name" value="DNA_Repair-Maintenance_Comp"/>
</dbReference>
<evidence type="ECO:0000313" key="10">
    <source>
        <dbReference type="EMBL" id="OBX52422.1"/>
    </source>
</evidence>
<evidence type="ECO:0000259" key="9">
    <source>
        <dbReference type="Pfam" id="PF12320"/>
    </source>
</evidence>
<organism evidence="10 11">
    <name type="scientific">Moraxella nonliquefaciens</name>
    <dbReference type="NCBI Taxonomy" id="478"/>
    <lineage>
        <taxon>Bacteria</taxon>
        <taxon>Pseudomonadati</taxon>
        <taxon>Pseudomonadota</taxon>
        <taxon>Gammaproteobacteria</taxon>
        <taxon>Moraxellales</taxon>
        <taxon>Moraxellaceae</taxon>
        <taxon>Moraxella</taxon>
    </lineage>
</organism>
<dbReference type="InterPro" id="IPR029052">
    <property type="entry name" value="Metallo-depent_PP-like"/>
</dbReference>
<dbReference type="EMBL" id="LZDN01000001">
    <property type="protein sequence ID" value="OBX52422.1"/>
    <property type="molecule type" value="Genomic_DNA"/>
</dbReference>
<dbReference type="Proteomes" id="UP000092671">
    <property type="component" value="Unassembled WGS sequence"/>
</dbReference>
<comment type="function">
    <text evidence="7">SbcCD cleaves DNA hairpin structures. These structures can inhibit DNA replication and are intermediates in certain DNA recombination reactions. The complex acts as a 3'-&gt;5' double strand exonuclease that can open hairpins. It also has a 5' single-strand endonuclease activity.</text>
</comment>
<keyword evidence="7" id="KW-0255">Endonuclease</keyword>
<evidence type="ECO:0000256" key="3">
    <source>
        <dbReference type="ARBA" id="ARBA00013365"/>
    </source>
</evidence>
<reference evidence="10 11" key="1">
    <citation type="submission" date="2016-06" db="EMBL/GenBank/DDBJ databases">
        <title>Draft genome of Moraxella nonliquefaciens CCUG 60284.</title>
        <authorList>
            <person name="Salva-Serra F."/>
            <person name="Engstrom-Jakobsson H."/>
            <person name="Thorell K."/>
            <person name="Gonzales-Siles L."/>
            <person name="Karlsson R."/>
            <person name="Boulund F."/>
            <person name="Engstrand L."/>
            <person name="Kristiansson E."/>
            <person name="Moore E."/>
        </authorList>
    </citation>
    <scope>NUCLEOTIDE SEQUENCE [LARGE SCALE GENOMIC DNA]</scope>
    <source>
        <strain evidence="10 11">CCUG 60284</strain>
    </source>
</reference>
<evidence type="ECO:0000256" key="6">
    <source>
        <dbReference type="ARBA" id="ARBA00022839"/>
    </source>
</evidence>
<dbReference type="GO" id="GO:0004519">
    <property type="term" value="F:endonuclease activity"/>
    <property type="evidence" value="ECO:0007669"/>
    <property type="project" value="UniProtKB-KW"/>
</dbReference>
<name>A0A1B8PMZ4_MORNO</name>